<dbReference type="NCBIfam" id="TIGR00097">
    <property type="entry name" value="HMP-P_kinase"/>
    <property type="match status" value="1"/>
</dbReference>
<dbReference type="SUPFAM" id="SSF53613">
    <property type="entry name" value="Ribokinase-like"/>
    <property type="match status" value="1"/>
</dbReference>
<evidence type="ECO:0000256" key="3">
    <source>
        <dbReference type="ARBA" id="ARBA00022679"/>
    </source>
</evidence>
<evidence type="ECO:0000256" key="5">
    <source>
        <dbReference type="ARBA" id="ARBA00022777"/>
    </source>
</evidence>
<accession>A0A379ST26</accession>
<evidence type="ECO:0000313" key="9">
    <source>
        <dbReference type="Proteomes" id="UP000254762"/>
    </source>
</evidence>
<dbReference type="EMBL" id="UGXD01000002">
    <property type="protein sequence ID" value="SUG32507.1"/>
    <property type="molecule type" value="Genomic_DNA"/>
</dbReference>
<keyword evidence="6" id="KW-0067">ATP-binding</keyword>
<dbReference type="FunFam" id="3.40.1190.20:FF:000003">
    <property type="entry name" value="Phosphomethylpyrimidine kinase ThiD"/>
    <property type="match status" value="1"/>
</dbReference>
<dbReference type="Pfam" id="PF08543">
    <property type="entry name" value="Phos_pyr_kin"/>
    <property type="match status" value="1"/>
</dbReference>
<dbReference type="EC" id="2.7.1.49" evidence="2"/>
<dbReference type="CDD" id="cd01169">
    <property type="entry name" value="HMPP_kinase"/>
    <property type="match status" value="1"/>
</dbReference>
<dbReference type="Proteomes" id="UP000254762">
    <property type="component" value="Unassembled WGS sequence"/>
</dbReference>
<dbReference type="PANTHER" id="PTHR20858">
    <property type="entry name" value="PHOSPHOMETHYLPYRIMIDINE KINASE"/>
    <property type="match status" value="1"/>
</dbReference>
<dbReference type="InterPro" id="IPR029056">
    <property type="entry name" value="Ribokinase-like"/>
</dbReference>
<keyword evidence="4" id="KW-0547">Nucleotide-binding</keyword>
<evidence type="ECO:0000256" key="2">
    <source>
        <dbReference type="ARBA" id="ARBA00012135"/>
    </source>
</evidence>
<dbReference type="UniPathway" id="UPA00060">
    <property type="reaction ID" value="UER00138"/>
</dbReference>
<dbReference type="Gene3D" id="3.40.1190.20">
    <property type="match status" value="1"/>
</dbReference>
<comment type="pathway">
    <text evidence="1">Cofactor biosynthesis; thiamine diphosphate biosynthesis.</text>
</comment>
<dbReference type="GO" id="GO:0005524">
    <property type="term" value="F:ATP binding"/>
    <property type="evidence" value="ECO:0007669"/>
    <property type="project" value="UniProtKB-KW"/>
</dbReference>
<evidence type="ECO:0000256" key="6">
    <source>
        <dbReference type="ARBA" id="ARBA00022840"/>
    </source>
</evidence>
<feature type="domain" description="Pyridoxamine kinase/Phosphomethylpyrimidine kinase" evidence="7">
    <location>
        <begin position="13"/>
        <end position="226"/>
    </location>
</feature>
<evidence type="ECO:0000313" key="8">
    <source>
        <dbReference type="EMBL" id="SUG32507.1"/>
    </source>
</evidence>
<evidence type="ECO:0000256" key="4">
    <source>
        <dbReference type="ARBA" id="ARBA00022741"/>
    </source>
</evidence>
<keyword evidence="3 8" id="KW-0808">Transferase</keyword>
<organism evidence="8 9">
    <name type="scientific">Salmonella enterica subsp. arizonae</name>
    <dbReference type="NCBI Taxonomy" id="59203"/>
    <lineage>
        <taxon>Bacteria</taxon>
        <taxon>Pseudomonadati</taxon>
        <taxon>Pseudomonadota</taxon>
        <taxon>Gammaproteobacteria</taxon>
        <taxon>Enterobacterales</taxon>
        <taxon>Enterobacteriaceae</taxon>
        <taxon>Salmonella</taxon>
    </lineage>
</organism>
<evidence type="ECO:0000256" key="1">
    <source>
        <dbReference type="ARBA" id="ARBA00004948"/>
    </source>
</evidence>
<evidence type="ECO:0000259" key="7">
    <source>
        <dbReference type="Pfam" id="PF08543"/>
    </source>
</evidence>
<reference evidence="8 9" key="1">
    <citation type="submission" date="2018-06" db="EMBL/GenBank/DDBJ databases">
        <authorList>
            <consortium name="Pathogen Informatics"/>
            <person name="Doyle S."/>
        </authorList>
    </citation>
    <scope>NUCLEOTIDE SEQUENCE [LARGE SCALE GENOMIC DNA]</scope>
    <source>
        <strain evidence="8 9">NCTC7304</strain>
    </source>
</reference>
<dbReference type="GO" id="GO:0008972">
    <property type="term" value="F:phosphomethylpyrimidine kinase activity"/>
    <property type="evidence" value="ECO:0007669"/>
    <property type="project" value="InterPro"/>
</dbReference>
<protein>
    <recommendedName>
        <fullName evidence="2">hydroxymethylpyrimidine kinase</fullName>
        <ecNumber evidence="2">2.7.1.49</ecNumber>
    </recommendedName>
</protein>
<dbReference type="GO" id="GO:0009228">
    <property type="term" value="P:thiamine biosynthetic process"/>
    <property type="evidence" value="ECO:0007669"/>
    <property type="project" value="InterPro"/>
</dbReference>
<dbReference type="InterPro" id="IPR004399">
    <property type="entry name" value="HMP/HMP-P_kinase_dom"/>
</dbReference>
<dbReference type="GO" id="GO:0009229">
    <property type="term" value="P:thiamine diphosphate biosynthetic process"/>
    <property type="evidence" value="ECO:0007669"/>
    <property type="project" value="UniProtKB-UniPathway"/>
</dbReference>
<dbReference type="AlphaFoldDB" id="A0A379ST26"/>
<dbReference type="PANTHER" id="PTHR20858:SF17">
    <property type="entry name" value="HYDROXYMETHYLPYRIMIDINE_PHOSPHOMETHYLPYRIMIDINE KINASE THI20-RELATED"/>
    <property type="match status" value="1"/>
</dbReference>
<gene>
    <name evidence="8" type="primary">thiD</name>
    <name evidence="8" type="ORF">NCTC7304_01939</name>
</gene>
<sequence length="291" mass="31018">MQRINALTIAGTDPSGGAGIQADLKTFSALGAYGCSVITALVAQNTCGVQSVYRVEPEFVAAQLDAVFSDVRIDTTKIGMLAETDIVEAVAERLQRHHVRNVVLDTVMLAKSGDPLLSPSAVETLRVRLLPQVSLITPNLPEAAALLNAAHARTEQEMLAQGRALLAMGCEAVLMKGGHLEDAQSPDWLFTREGEQRFSAPRVITKNTHGTGCTLSAALAGVTAPASQLGRNGKRGEDMAFGGAGAGRHSGSREGYWSGTSFSCVVVVYCLQTRRQEKDKWNKRIPSSSRN</sequence>
<name>A0A379ST26_SALER</name>
<dbReference type="InterPro" id="IPR013749">
    <property type="entry name" value="PM/HMP-P_kinase-1"/>
</dbReference>
<proteinExistence type="predicted"/>
<keyword evidence="5 8" id="KW-0418">Kinase</keyword>
<dbReference type="GO" id="GO:0008902">
    <property type="term" value="F:hydroxymethylpyrimidine kinase activity"/>
    <property type="evidence" value="ECO:0007669"/>
    <property type="project" value="UniProtKB-EC"/>
</dbReference>
<dbReference type="GO" id="GO:0005829">
    <property type="term" value="C:cytosol"/>
    <property type="evidence" value="ECO:0007669"/>
    <property type="project" value="TreeGrafter"/>
</dbReference>